<organism evidence="2 3">
    <name type="scientific">Caerostris extrusa</name>
    <name type="common">Bark spider</name>
    <name type="synonym">Caerostris bankana</name>
    <dbReference type="NCBI Taxonomy" id="172846"/>
    <lineage>
        <taxon>Eukaryota</taxon>
        <taxon>Metazoa</taxon>
        <taxon>Ecdysozoa</taxon>
        <taxon>Arthropoda</taxon>
        <taxon>Chelicerata</taxon>
        <taxon>Arachnida</taxon>
        <taxon>Araneae</taxon>
        <taxon>Araneomorphae</taxon>
        <taxon>Entelegynae</taxon>
        <taxon>Araneoidea</taxon>
        <taxon>Araneidae</taxon>
        <taxon>Caerostris</taxon>
    </lineage>
</organism>
<sequence length="112" mass="13242">MFYFHLGIRKRQLLHSEEREEIKSPSFCIQWVDPSKWHLSLYPRGLEDGSYVQIFLYREKDDGTYTLVTDFEISLLAVDGTDPTFSKNEQDFNHETSIGFSNFAKNKTNIRR</sequence>
<protein>
    <recommendedName>
        <fullName evidence="1">MATH domain-containing protein</fullName>
    </recommendedName>
</protein>
<evidence type="ECO:0000313" key="3">
    <source>
        <dbReference type="Proteomes" id="UP001054945"/>
    </source>
</evidence>
<evidence type="ECO:0000313" key="2">
    <source>
        <dbReference type="EMBL" id="GIX81472.1"/>
    </source>
</evidence>
<dbReference type="CDD" id="cd00121">
    <property type="entry name" value="MATH"/>
    <property type="match status" value="1"/>
</dbReference>
<name>A0AAV4N9J8_CAEEX</name>
<feature type="domain" description="MATH" evidence="1">
    <location>
        <begin position="8"/>
        <end position="106"/>
    </location>
</feature>
<dbReference type="AlphaFoldDB" id="A0AAV4N9J8"/>
<dbReference type="InterPro" id="IPR008974">
    <property type="entry name" value="TRAF-like"/>
</dbReference>
<evidence type="ECO:0000259" key="1">
    <source>
        <dbReference type="Pfam" id="PF22486"/>
    </source>
</evidence>
<keyword evidence="3" id="KW-1185">Reference proteome</keyword>
<gene>
    <name evidence="2" type="ORF">CEXT_709761</name>
</gene>
<accession>A0AAV4N9J8</accession>
<dbReference type="SUPFAM" id="SSF49599">
    <property type="entry name" value="TRAF domain-like"/>
    <property type="match status" value="1"/>
</dbReference>
<dbReference type="EMBL" id="BPLR01020682">
    <property type="protein sequence ID" value="GIX81472.1"/>
    <property type="molecule type" value="Genomic_DNA"/>
</dbReference>
<dbReference type="Proteomes" id="UP001054945">
    <property type="component" value="Unassembled WGS sequence"/>
</dbReference>
<comment type="caution">
    <text evidence="2">The sequence shown here is derived from an EMBL/GenBank/DDBJ whole genome shotgun (WGS) entry which is preliminary data.</text>
</comment>
<proteinExistence type="predicted"/>
<reference evidence="2 3" key="1">
    <citation type="submission" date="2021-06" db="EMBL/GenBank/DDBJ databases">
        <title>Caerostris extrusa draft genome.</title>
        <authorList>
            <person name="Kono N."/>
            <person name="Arakawa K."/>
        </authorList>
    </citation>
    <scope>NUCLEOTIDE SEQUENCE [LARGE SCALE GENOMIC DNA]</scope>
</reference>
<dbReference type="Pfam" id="PF22486">
    <property type="entry name" value="MATH_2"/>
    <property type="match status" value="1"/>
</dbReference>
<dbReference type="InterPro" id="IPR002083">
    <property type="entry name" value="MATH/TRAF_dom"/>
</dbReference>
<dbReference type="Gene3D" id="2.60.210.10">
    <property type="entry name" value="Apoptosis, Tumor Necrosis Factor Receptor Associated Protein 2, Chain A"/>
    <property type="match status" value="1"/>
</dbReference>